<dbReference type="Gene3D" id="2.120.10.80">
    <property type="entry name" value="Kelch-type beta propeller"/>
    <property type="match status" value="2"/>
</dbReference>
<dbReference type="AlphaFoldDB" id="A0A1Q9DGE2"/>
<dbReference type="PANTHER" id="PTHR46260:SF3">
    <property type="entry name" value="RING-TYPE DOMAIN-CONTAINING PROTEIN"/>
    <property type="match status" value="1"/>
</dbReference>
<dbReference type="SUPFAM" id="SSF117281">
    <property type="entry name" value="Kelch motif"/>
    <property type="match status" value="2"/>
</dbReference>
<dbReference type="EMBL" id="LSRX01000551">
    <property type="protein sequence ID" value="OLP94248.1"/>
    <property type="molecule type" value="Genomic_DNA"/>
</dbReference>
<dbReference type="InterPro" id="IPR015915">
    <property type="entry name" value="Kelch-typ_b-propeller"/>
</dbReference>
<dbReference type="Pfam" id="PF24681">
    <property type="entry name" value="Kelch_KLHDC2_KLHL20_DRC7"/>
    <property type="match status" value="1"/>
</dbReference>
<dbReference type="InterPro" id="IPR006652">
    <property type="entry name" value="Kelch_1"/>
</dbReference>
<dbReference type="Proteomes" id="UP000186817">
    <property type="component" value="Unassembled WGS sequence"/>
</dbReference>
<keyword evidence="1" id="KW-0880">Kelch repeat</keyword>
<evidence type="ECO:0000256" key="2">
    <source>
        <dbReference type="ARBA" id="ARBA00022737"/>
    </source>
</evidence>
<gene>
    <name evidence="3" type="primary">KLHL20</name>
    <name evidence="3" type="ORF">AK812_SmicGene23758</name>
</gene>
<proteinExistence type="predicted"/>
<accession>A0A1Q9DGE2</accession>
<evidence type="ECO:0000313" key="4">
    <source>
        <dbReference type="Proteomes" id="UP000186817"/>
    </source>
</evidence>
<dbReference type="OrthoDB" id="45365at2759"/>
<comment type="caution">
    <text evidence="3">The sequence shown here is derived from an EMBL/GenBank/DDBJ whole genome shotgun (WGS) entry which is preliminary data.</text>
</comment>
<keyword evidence="2" id="KW-0677">Repeat</keyword>
<evidence type="ECO:0000256" key="1">
    <source>
        <dbReference type="ARBA" id="ARBA00022441"/>
    </source>
</evidence>
<protein>
    <submittedName>
        <fullName evidence="3">Kelch-like protein 20</fullName>
    </submittedName>
</protein>
<dbReference type="SMART" id="SM00612">
    <property type="entry name" value="Kelch"/>
    <property type="match status" value="6"/>
</dbReference>
<keyword evidence="4" id="KW-1185">Reference proteome</keyword>
<reference evidence="3 4" key="1">
    <citation type="submission" date="2016-02" db="EMBL/GenBank/DDBJ databases">
        <title>Genome analysis of coral dinoflagellate symbionts highlights evolutionary adaptations to a symbiotic lifestyle.</title>
        <authorList>
            <person name="Aranda M."/>
            <person name="Li Y."/>
            <person name="Liew Y.J."/>
            <person name="Baumgarten S."/>
            <person name="Simakov O."/>
            <person name="Wilson M."/>
            <person name="Piel J."/>
            <person name="Ashoor H."/>
            <person name="Bougouffa S."/>
            <person name="Bajic V.B."/>
            <person name="Ryu T."/>
            <person name="Ravasi T."/>
            <person name="Bayer T."/>
            <person name="Micklem G."/>
            <person name="Kim H."/>
            <person name="Bhak J."/>
            <person name="Lajeunesse T.C."/>
            <person name="Voolstra C.R."/>
        </authorList>
    </citation>
    <scope>NUCLEOTIDE SEQUENCE [LARGE SCALE GENOMIC DNA]</scope>
    <source>
        <strain evidence="3 4">CCMP2467</strain>
    </source>
</reference>
<name>A0A1Q9DGE2_SYMMI</name>
<dbReference type="PANTHER" id="PTHR46260">
    <property type="entry name" value="RING-TYPE DOMAIN-CONTAINING PROTEIN"/>
    <property type="match status" value="1"/>
</dbReference>
<organism evidence="3 4">
    <name type="scientific">Symbiodinium microadriaticum</name>
    <name type="common">Dinoflagellate</name>
    <name type="synonym">Zooxanthella microadriatica</name>
    <dbReference type="NCBI Taxonomy" id="2951"/>
    <lineage>
        <taxon>Eukaryota</taxon>
        <taxon>Sar</taxon>
        <taxon>Alveolata</taxon>
        <taxon>Dinophyceae</taxon>
        <taxon>Suessiales</taxon>
        <taxon>Symbiodiniaceae</taxon>
        <taxon>Symbiodinium</taxon>
    </lineage>
</organism>
<dbReference type="InterPro" id="IPR051746">
    <property type="entry name" value="Kelch_domain_containing_8"/>
</dbReference>
<evidence type="ECO:0000313" key="3">
    <source>
        <dbReference type="EMBL" id="OLP94248.1"/>
    </source>
</evidence>
<sequence>MGVHAGYGGLHPRAILGEVLKRQQINDKEARRTSHDLALAVCSLSEPASAGQLCTCSKALRRAIHKALKELKRERLYVVGGLDDSFTPLNAVERFDPADGSWESLPPINTARHGVCLAVVGGQLYVIGGELRGVALADVQRFNPWGIQQWETLPPMSVGRIKAAAFECQGYLYVLGGHDGFNALCSVEQFHPRTQKWQEVTPMQKPRYACSATCAEGRIIVFGGELTEAGAAATFEVFDSKVGMWQLYPSVRSPLCGSVSIIGEAGEVYNFGGLGLSGQALTFAERAALNETAKPRLMFGKQTWTPLPPMPTARQQMSACMFQDGAVVVGGKSITSQASSSVEFYSISGGWQELPPLPTARIRTAVISGHL</sequence>